<feature type="region of interest" description="Disordered" evidence="1">
    <location>
        <begin position="25"/>
        <end position="79"/>
    </location>
</feature>
<evidence type="ECO:0000256" key="1">
    <source>
        <dbReference type="SAM" id="MobiDB-lite"/>
    </source>
</evidence>
<organism evidence="2 3">
    <name type="scientific">Catenuloplanes nepalensis</name>
    <dbReference type="NCBI Taxonomy" id="587533"/>
    <lineage>
        <taxon>Bacteria</taxon>
        <taxon>Bacillati</taxon>
        <taxon>Actinomycetota</taxon>
        <taxon>Actinomycetes</taxon>
        <taxon>Micromonosporales</taxon>
        <taxon>Micromonosporaceae</taxon>
        <taxon>Catenuloplanes</taxon>
    </lineage>
</organism>
<accession>A0ABT9MT36</accession>
<sequence length="79" mass="8396">MVRREQAGRGLPERPAFTDRTASLREAAGAKTEPTFGGVASRLSTPRCAVPHNNQASLLGWTSGGDAITPGHERTLTPR</sequence>
<name>A0ABT9MT36_9ACTN</name>
<gene>
    <name evidence="2" type="ORF">J2S43_003060</name>
</gene>
<evidence type="ECO:0000313" key="2">
    <source>
        <dbReference type="EMBL" id="MDP9794548.1"/>
    </source>
</evidence>
<comment type="caution">
    <text evidence="2">The sequence shown here is derived from an EMBL/GenBank/DDBJ whole genome shotgun (WGS) entry which is preliminary data.</text>
</comment>
<proteinExistence type="predicted"/>
<dbReference type="Proteomes" id="UP001240984">
    <property type="component" value="Unassembled WGS sequence"/>
</dbReference>
<feature type="region of interest" description="Disordered" evidence="1">
    <location>
        <begin position="1"/>
        <end position="20"/>
    </location>
</feature>
<protein>
    <submittedName>
        <fullName evidence="2">Uncharacterized protein</fullName>
    </submittedName>
</protein>
<evidence type="ECO:0000313" key="3">
    <source>
        <dbReference type="Proteomes" id="UP001240984"/>
    </source>
</evidence>
<dbReference type="EMBL" id="JAUSRA010000001">
    <property type="protein sequence ID" value="MDP9794548.1"/>
    <property type="molecule type" value="Genomic_DNA"/>
</dbReference>
<keyword evidence="3" id="KW-1185">Reference proteome</keyword>
<reference evidence="2 3" key="1">
    <citation type="submission" date="2023-07" db="EMBL/GenBank/DDBJ databases">
        <title>Sequencing the genomes of 1000 actinobacteria strains.</title>
        <authorList>
            <person name="Klenk H.-P."/>
        </authorList>
    </citation>
    <scope>NUCLEOTIDE SEQUENCE [LARGE SCALE GENOMIC DNA]</scope>
    <source>
        <strain evidence="2 3">DSM 44710</strain>
    </source>
</reference>